<evidence type="ECO:0000313" key="3">
    <source>
        <dbReference type="EMBL" id="PXX26208.1"/>
    </source>
</evidence>
<evidence type="ECO:0008006" key="5">
    <source>
        <dbReference type="Google" id="ProtNLM"/>
    </source>
</evidence>
<feature type="compositionally biased region" description="Low complexity" evidence="1">
    <location>
        <begin position="195"/>
        <end position="220"/>
    </location>
</feature>
<feature type="region of interest" description="Disordered" evidence="1">
    <location>
        <begin position="194"/>
        <end position="220"/>
    </location>
</feature>
<keyword evidence="2" id="KW-1133">Transmembrane helix</keyword>
<keyword evidence="2" id="KW-0472">Membrane</keyword>
<dbReference type="Proteomes" id="UP000247755">
    <property type="component" value="Unassembled WGS sequence"/>
</dbReference>
<sequence>MGMQDITGVFALPLAHPYSDVPPPYGRRRAPFVRSRRPRPSVFDLRVTREPLEAPRVAAVQAADFGSENRAWAASRARRRRLRPTLMTLLVGLVFGSVCVAATHIIDTRTRVPSPDTFYEAAISMMPEAGVAAPVAAVIVPESMQPVANRQESFVMQTDSAAAKDPQEAVTTVVPADAPKPAMAPRRRQARIVPAREPAASTASTASVTPAAANAATPKVRAARHDDAALAAAASSGSAAAVGMTAAEFTRWLAATREPARQSAQIAHPADTGVAFTDHPRLIEP</sequence>
<evidence type="ECO:0000313" key="4">
    <source>
        <dbReference type="Proteomes" id="UP000247755"/>
    </source>
</evidence>
<feature type="transmembrane region" description="Helical" evidence="2">
    <location>
        <begin position="86"/>
        <end position="106"/>
    </location>
</feature>
<protein>
    <recommendedName>
        <fullName evidence="5">Serine protease</fullName>
    </recommendedName>
</protein>
<evidence type="ECO:0000256" key="1">
    <source>
        <dbReference type="SAM" id="MobiDB-lite"/>
    </source>
</evidence>
<comment type="caution">
    <text evidence="3">The sequence shown here is derived from an EMBL/GenBank/DDBJ whole genome shotgun (WGS) entry which is preliminary data.</text>
</comment>
<organism evidence="3 4">
    <name type="scientific">Burkholderia pyrrocinia</name>
    <name type="common">Pseudomonas pyrrocinia</name>
    <dbReference type="NCBI Taxonomy" id="60550"/>
    <lineage>
        <taxon>Bacteria</taxon>
        <taxon>Pseudomonadati</taxon>
        <taxon>Pseudomonadota</taxon>
        <taxon>Betaproteobacteria</taxon>
        <taxon>Burkholderiales</taxon>
        <taxon>Burkholderiaceae</taxon>
        <taxon>Burkholderia</taxon>
        <taxon>Burkholderia cepacia complex</taxon>
    </lineage>
</organism>
<proteinExistence type="predicted"/>
<dbReference type="AlphaFoldDB" id="A0A318I6C9"/>
<gene>
    <name evidence="3" type="ORF">NA66_102449</name>
</gene>
<name>A0A318I6C9_BURPY</name>
<evidence type="ECO:0000256" key="2">
    <source>
        <dbReference type="SAM" id="Phobius"/>
    </source>
</evidence>
<dbReference type="EMBL" id="QJJY01000024">
    <property type="protein sequence ID" value="PXX26208.1"/>
    <property type="molecule type" value="Genomic_DNA"/>
</dbReference>
<keyword evidence="2" id="KW-0812">Transmembrane</keyword>
<accession>A0A318I6C9</accession>
<reference evidence="3 4" key="1">
    <citation type="submission" date="2018-05" db="EMBL/GenBank/DDBJ databases">
        <title>Comparative genomics of bacterial root endophytes of switchgrass collected from native prairies over two seasons.</title>
        <authorList>
            <person name="Tang Y."/>
        </authorList>
    </citation>
    <scope>NUCLEOTIDE SEQUENCE [LARGE SCALE GENOMIC DNA]</scope>
    <source>
        <strain evidence="3 4">NFIX32</strain>
    </source>
</reference>